<dbReference type="WBParaSite" id="PS1159_v2.g8544.t1">
    <property type="protein sequence ID" value="PS1159_v2.g8544.t1"/>
    <property type="gene ID" value="PS1159_v2.g8544"/>
</dbReference>
<name>A0AC35GTV0_9BILA</name>
<dbReference type="Proteomes" id="UP000887580">
    <property type="component" value="Unplaced"/>
</dbReference>
<protein>
    <submittedName>
        <fullName evidence="2">G-protein coupled receptors family 1 profile domain-containing protein</fullName>
    </submittedName>
</protein>
<proteinExistence type="predicted"/>
<evidence type="ECO:0000313" key="1">
    <source>
        <dbReference type="Proteomes" id="UP000887580"/>
    </source>
</evidence>
<organism evidence="1 2">
    <name type="scientific">Panagrolaimus sp. PS1159</name>
    <dbReference type="NCBI Taxonomy" id="55785"/>
    <lineage>
        <taxon>Eukaryota</taxon>
        <taxon>Metazoa</taxon>
        <taxon>Ecdysozoa</taxon>
        <taxon>Nematoda</taxon>
        <taxon>Chromadorea</taxon>
        <taxon>Rhabditida</taxon>
        <taxon>Tylenchina</taxon>
        <taxon>Panagrolaimomorpha</taxon>
        <taxon>Panagrolaimoidea</taxon>
        <taxon>Panagrolaimidae</taxon>
        <taxon>Panagrolaimus</taxon>
    </lineage>
</organism>
<accession>A0AC35GTV0</accession>
<evidence type="ECO:0000313" key="2">
    <source>
        <dbReference type="WBParaSite" id="PS1159_v2.g8544.t1"/>
    </source>
</evidence>
<reference evidence="2" key="1">
    <citation type="submission" date="2022-11" db="UniProtKB">
        <authorList>
            <consortium name="WormBaseParasite"/>
        </authorList>
    </citation>
    <scope>IDENTIFICATION</scope>
</reference>
<sequence>MDIAEKCQTVIWQLPNESVVFDILFKVHSFYRPVHTYLSIFICALGAICNFCNIVVLTRKTMRTPVNMILCAMHWSYGWATFLISHAHLSLVGHSSSIWLSVMLALIRYLTLRSRGNYTAIQIGPKHSYIAIASVILFVSIMNAPNFLTYKIIEMPLKDSCPVTDPSILSAVAYVPGVSEMAIQADCLVFRMAFWISGTVFKLVPCILLTIFVLLLMKILNEVKKNRVRLLKSSRTGLHQNGAVSPSSFETKKNIHSNGLSRHGSVNKGNGTVRHSTGGGGRADRTTKMLLVIVGVFLVTELPQGIMAVLSGMFSEEFRRYVYNNLGDILDLMALCNSCTTFVIYCTMSAQFRNEFKRVFMPATVRCWLSPDAVRRRCSDAYIPSFAANKSQVTYLRPSLNGETNDHSTVTLTVLGSTNSVRKFNNNSNGNTPLPSPHPSPLLLTNENGHHLSATTPNDYNSGGSMASTLTVNDTTEGDERAKLLNDKIETNGSSHLH</sequence>